<dbReference type="EMBL" id="WHUW01000019">
    <property type="protein sequence ID" value="KAF8437092.1"/>
    <property type="molecule type" value="Genomic_DNA"/>
</dbReference>
<reference evidence="2" key="2">
    <citation type="journal article" date="2020" name="Nat. Commun.">
        <title>Large-scale genome sequencing of mycorrhizal fungi provides insights into the early evolution of symbiotic traits.</title>
        <authorList>
            <person name="Miyauchi S."/>
            <person name="Kiss E."/>
            <person name="Kuo A."/>
            <person name="Drula E."/>
            <person name="Kohler A."/>
            <person name="Sanchez-Garcia M."/>
            <person name="Morin E."/>
            <person name="Andreopoulos B."/>
            <person name="Barry K.W."/>
            <person name="Bonito G."/>
            <person name="Buee M."/>
            <person name="Carver A."/>
            <person name="Chen C."/>
            <person name="Cichocki N."/>
            <person name="Clum A."/>
            <person name="Culley D."/>
            <person name="Crous P.W."/>
            <person name="Fauchery L."/>
            <person name="Girlanda M."/>
            <person name="Hayes R.D."/>
            <person name="Keri Z."/>
            <person name="LaButti K."/>
            <person name="Lipzen A."/>
            <person name="Lombard V."/>
            <person name="Magnuson J."/>
            <person name="Maillard F."/>
            <person name="Murat C."/>
            <person name="Nolan M."/>
            <person name="Ohm R.A."/>
            <person name="Pangilinan J."/>
            <person name="Pereira M.F."/>
            <person name="Perotto S."/>
            <person name="Peter M."/>
            <person name="Pfister S."/>
            <person name="Riley R."/>
            <person name="Sitrit Y."/>
            <person name="Stielow J.B."/>
            <person name="Szollosi G."/>
            <person name="Zifcakova L."/>
            <person name="Stursova M."/>
            <person name="Spatafora J.W."/>
            <person name="Tedersoo L."/>
            <person name="Vaario L.M."/>
            <person name="Yamada A."/>
            <person name="Yan M."/>
            <person name="Wang P."/>
            <person name="Xu J."/>
            <person name="Bruns T."/>
            <person name="Baldrian P."/>
            <person name="Vilgalys R."/>
            <person name="Dunand C."/>
            <person name="Henrissat B."/>
            <person name="Grigoriev I.V."/>
            <person name="Hibbett D."/>
            <person name="Nagy L.G."/>
            <person name="Martin F.M."/>
        </authorList>
    </citation>
    <scope>NUCLEOTIDE SEQUENCE</scope>
    <source>
        <strain evidence="2">BED1</strain>
    </source>
</reference>
<evidence type="ECO:0000313" key="3">
    <source>
        <dbReference type="Proteomes" id="UP001194468"/>
    </source>
</evidence>
<protein>
    <submittedName>
        <fullName evidence="2">Uncharacterized protein</fullName>
    </submittedName>
</protein>
<dbReference type="EMBL" id="WHUW01000003">
    <property type="protein sequence ID" value="KAF8449474.1"/>
    <property type="molecule type" value="Genomic_DNA"/>
</dbReference>
<dbReference type="AlphaFoldDB" id="A0AAD4GKJ6"/>
<keyword evidence="3" id="KW-1185">Reference proteome</keyword>
<name>A0AAD4GKJ6_BOLED</name>
<dbReference type="Proteomes" id="UP001194468">
    <property type="component" value="Unassembled WGS sequence"/>
</dbReference>
<reference evidence="2" key="1">
    <citation type="submission" date="2019-10" db="EMBL/GenBank/DDBJ databases">
        <authorList>
            <consortium name="DOE Joint Genome Institute"/>
            <person name="Kuo A."/>
            <person name="Miyauchi S."/>
            <person name="Kiss E."/>
            <person name="Drula E."/>
            <person name="Kohler A."/>
            <person name="Sanchez-Garcia M."/>
            <person name="Andreopoulos B."/>
            <person name="Barry K.W."/>
            <person name="Bonito G."/>
            <person name="Buee M."/>
            <person name="Carver A."/>
            <person name="Chen C."/>
            <person name="Cichocki N."/>
            <person name="Clum A."/>
            <person name="Culley D."/>
            <person name="Crous P.W."/>
            <person name="Fauchery L."/>
            <person name="Girlanda M."/>
            <person name="Hayes R."/>
            <person name="Keri Z."/>
            <person name="LaButti K."/>
            <person name="Lipzen A."/>
            <person name="Lombard V."/>
            <person name="Magnuson J."/>
            <person name="Maillard F."/>
            <person name="Morin E."/>
            <person name="Murat C."/>
            <person name="Nolan M."/>
            <person name="Ohm R."/>
            <person name="Pangilinan J."/>
            <person name="Pereira M."/>
            <person name="Perotto S."/>
            <person name="Peter M."/>
            <person name="Riley R."/>
            <person name="Sitrit Y."/>
            <person name="Stielow B."/>
            <person name="Szollosi G."/>
            <person name="Zifcakova L."/>
            <person name="Stursova M."/>
            <person name="Spatafora J.W."/>
            <person name="Tedersoo L."/>
            <person name="Vaario L.-M."/>
            <person name="Yamada A."/>
            <person name="Yan M."/>
            <person name="Wang P."/>
            <person name="Xu J."/>
            <person name="Bruns T."/>
            <person name="Baldrian P."/>
            <person name="Vilgalys R."/>
            <person name="Henrissat B."/>
            <person name="Grigoriev I.V."/>
            <person name="Hibbett D."/>
            <person name="Nagy L.G."/>
            <person name="Martin F.M."/>
        </authorList>
    </citation>
    <scope>NUCLEOTIDE SEQUENCE</scope>
    <source>
        <strain evidence="2">BED1</strain>
    </source>
</reference>
<gene>
    <name evidence="2" type="ORF">L210DRAFT_3524923</name>
    <name evidence="1" type="ORF">L210DRAFT_3546861</name>
</gene>
<accession>A0AAD4GKJ6</accession>
<sequence>MVHWNLEQTEEMVDNLLEMNSKLNVLEEMLAADSQELVGPAPNLLHVHLQINRLEAF</sequence>
<proteinExistence type="predicted"/>
<evidence type="ECO:0000313" key="1">
    <source>
        <dbReference type="EMBL" id="KAF8437092.1"/>
    </source>
</evidence>
<comment type="caution">
    <text evidence="2">The sequence shown here is derived from an EMBL/GenBank/DDBJ whole genome shotgun (WGS) entry which is preliminary data.</text>
</comment>
<organism evidence="2 3">
    <name type="scientific">Boletus edulis BED1</name>
    <dbReference type="NCBI Taxonomy" id="1328754"/>
    <lineage>
        <taxon>Eukaryota</taxon>
        <taxon>Fungi</taxon>
        <taxon>Dikarya</taxon>
        <taxon>Basidiomycota</taxon>
        <taxon>Agaricomycotina</taxon>
        <taxon>Agaricomycetes</taxon>
        <taxon>Agaricomycetidae</taxon>
        <taxon>Boletales</taxon>
        <taxon>Boletineae</taxon>
        <taxon>Boletaceae</taxon>
        <taxon>Boletoideae</taxon>
        <taxon>Boletus</taxon>
    </lineage>
</organism>
<evidence type="ECO:0000313" key="2">
    <source>
        <dbReference type="EMBL" id="KAF8449474.1"/>
    </source>
</evidence>